<gene>
    <name evidence="2" type="ORF">UC8_17170</name>
</gene>
<feature type="signal peptide" evidence="1">
    <location>
        <begin position="1"/>
        <end position="20"/>
    </location>
</feature>
<evidence type="ECO:0000313" key="2">
    <source>
        <dbReference type="EMBL" id="QEG39719.1"/>
    </source>
</evidence>
<dbReference type="AlphaFoldDB" id="A0A5B9QP40"/>
<evidence type="ECO:0000313" key="3">
    <source>
        <dbReference type="Proteomes" id="UP000325286"/>
    </source>
</evidence>
<proteinExistence type="predicted"/>
<dbReference type="EMBL" id="CP042914">
    <property type="protein sequence ID" value="QEG39719.1"/>
    <property type="molecule type" value="Genomic_DNA"/>
</dbReference>
<feature type="chain" id="PRO_5023121191" description="Outer membrane efflux protein" evidence="1">
    <location>
        <begin position="21"/>
        <end position="365"/>
    </location>
</feature>
<organism evidence="2 3">
    <name type="scientific">Roseimaritima ulvae</name>
    <dbReference type="NCBI Taxonomy" id="980254"/>
    <lineage>
        <taxon>Bacteria</taxon>
        <taxon>Pseudomonadati</taxon>
        <taxon>Planctomycetota</taxon>
        <taxon>Planctomycetia</taxon>
        <taxon>Pirellulales</taxon>
        <taxon>Pirellulaceae</taxon>
        <taxon>Roseimaritima</taxon>
    </lineage>
</organism>
<keyword evidence="1" id="KW-0732">Signal</keyword>
<accession>A0A5B9QP40</accession>
<name>A0A5B9QP40_9BACT</name>
<dbReference type="OrthoDB" id="277935at2"/>
<evidence type="ECO:0000256" key="1">
    <source>
        <dbReference type="SAM" id="SignalP"/>
    </source>
</evidence>
<keyword evidence="3" id="KW-1185">Reference proteome</keyword>
<sequence length="365" mass="42308" precursor="true">MARRRISCMLIVASSMTASAQQNVFQDSRTTDIISQRVEAQANLIRSQGEAWRNVQEGNLYYAKARVKLAEAVDKELDNWLKHVRVYYERREARERGKMALLDTYMQATEQHIRMREERDERVLHTLQNDQKRSGAAIENGAALNRMLDALYRTPLSYGIELSPSMRESIGDRMTLDAEMLHQLRVKGRNRGGAEMVFRLGDQAGLDLDWWPSGLRAHEFDSQRDRLEAARNRVVELSEGEARQIDIDALDELEQAAGELARSFFKKYPPNDRRHYTAAEFETVHRAEDFLARLDRDIRRVRDTGNARVMGQVQFDAQRDGRDMPSLVAWMLRNGLQFETSVPGDEPAYRRAFTMLRELRVLMQE</sequence>
<dbReference type="KEGG" id="rul:UC8_17170"/>
<dbReference type="RefSeq" id="WP_148080164.1">
    <property type="nucleotide sequence ID" value="NZ_CP042914.1"/>
</dbReference>
<protein>
    <recommendedName>
        <fullName evidence="4">Outer membrane efflux protein</fullName>
    </recommendedName>
</protein>
<evidence type="ECO:0008006" key="4">
    <source>
        <dbReference type="Google" id="ProtNLM"/>
    </source>
</evidence>
<reference evidence="2 3" key="1">
    <citation type="submission" date="2019-08" db="EMBL/GenBank/DDBJ databases">
        <title>Deep-cultivation of Planctomycetes and their phenomic and genomic characterization uncovers novel biology.</title>
        <authorList>
            <person name="Wiegand S."/>
            <person name="Jogler M."/>
            <person name="Boedeker C."/>
            <person name="Pinto D."/>
            <person name="Vollmers J."/>
            <person name="Rivas-Marin E."/>
            <person name="Kohn T."/>
            <person name="Peeters S.H."/>
            <person name="Heuer A."/>
            <person name="Rast P."/>
            <person name="Oberbeckmann S."/>
            <person name="Bunk B."/>
            <person name="Jeske O."/>
            <person name="Meyerdierks A."/>
            <person name="Storesund J.E."/>
            <person name="Kallscheuer N."/>
            <person name="Luecker S."/>
            <person name="Lage O.M."/>
            <person name="Pohl T."/>
            <person name="Merkel B.J."/>
            <person name="Hornburger P."/>
            <person name="Mueller R.-W."/>
            <person name="Bruemmer F."/>
            <person name="Labrenz M."/>
            <person name="Spormann A.M."/>
            <person name="Op den Camp H."/>
            <person name="Overmann J."/>
            <person name="Amann R."/>
            <person name="Jetten M.S.M."/>
            <person name="Mascher T."/>
            <person name="Medema M.H."/>
            <person name="Devos D.P."/>
            <person name="Kaster A.-K."/>
            <person name="Ovreas L."/>
            <person name="Rohde M."/>
            <person name="Galperin M.Y."/>
            <person name="Jogler C."/>
        </authorList>
    </citation>
    <scope>NUCLEOTIDE SEQUENCE [LARGE SCALE GENOMIC DNA]</scope>
    <source>
        <strain evidence="2 3">UC8</strain>
    </source>
</reference>
<dbReference type="Proteomes" id="UP000325286">
    <property type="component" value="Chromosome"/>
</dbReference>